<sequence length="360" mass="39129">MSTPLEGRIELERAVDSIIVGARHRHDHGDLTPLVESIRRHGLLQPITVTLDGHLICGARRLAAIKLLGIKTVNVWVRSGVSDRLGQLLAEQDDNQLHKPLTQLEAAALYRELKTLLAEDAARRQEATRFRQAGDGGEDGSGNLPEPWDTPVGEARVQAARMVTGRDSHKTLERIGRIEDIANDASQPASVRRQAAEEVARLRAGGSVYPSHLRVNAELSLAELDQLAADPAQSAGLREQARTEAETVRAAEREARAAELEQLAQAALARVKAAKAAGKKKPKRPTLTAVKTGEPVPFPLTVFLATWDDMAHWWTHYDPAGVGPALTAEQWAGFEQTVLGTVAFADAARVARQNRAEHIA</sequence>
<dbReference type="InterPro" id="IPR036086">
    <property type="entry name" value="ParB/Sulfiredoxin_sf"/>
</dbReference>
<keyword evidence="1" id="KW-0175">Coiled coil</keyword>
<evidence type="ECO:0000313" key="4">
    <source>
        <dbReference type="EMBL" id="WOF21937.1"/>
    </source>
</evidence>
<evidence type="ECO:0000256" key="1">
    <source>
        <dbReference type="SAM" id="Coils"/>
    </source>
</evidence>
<dbReference type="Proteomes" id="UP001305498">
    <property type="component" value="Chromosome"/>
</dbReference>
<dbReference type="Gene3D" id="3.90.1530.30">
    <property type="match status" value="1"/>
</dbReference>
<dbReference type="SUPFAM" id="SSF110849">
    <property type="entry name" value="ParB/Sulfiredoxin"/>
    <property type="match status" value="1"/>
</dbReference>
<name>A0AA97FI33_9MICO</name>
<dbReference type="KEGG" id="mbet:N8K70_11145"/>
<reference evidence="4 5" key="1">
    <citation type="submission" date="2023-02" db="EMBL/GenBank/DDBJ databases">
        <title>Microbacterium betulae sp. nov., isolated from birch wood.</title>
        <authorList>
            <person name="Pasciak M."/>
            <person name="Pawlik K.J."/>
            <person name="Martynowski D."/>
            <person name="Laczmanski L."/>
            <person name="Ciekot J."/>
            <person name="Szponar B."/>
            <person name="Wojcik-Fatla A."/>
            <person name="Mackiewicz B."/>
            <person name="Farian E."/>
            <person name="Cholewa G."/>
            <person name="Cholewa A."/>
            <person name="Dutkiewicz J."/>
        </authorList>
    </citation>
    <scope>NUCLEOTIDE SEQUENCE [LARGE SCALE GENOMIC DNA]</scope>
    <source>
        <strain evidence="4 5">AB</strain>
    </source>
</reference>
<feature type="domain" description="ParB-like N-terminal" evidence="3">
    <location>
        <begin position="11"/>
        <end position="95"/>
    </location>
</feature>
<organism evidence="4 5">
    <name type="scientific">Microbacterium betulae</name>
    <dbReference type="NCBI Taxonomy" id="2981139"/>
    <lineage>
        <taxon>Bacteria</taxon>
        <taxon>Bacillati</taxon>
        <taxon>Actinomycetota</taxon>
        <taxon>Actinomycetes</taxon>
        <taxon>Micrococcales</taxon>
        <taxon>Microbacteriaceae</taxon>
        <taxon>Microbacterium</taxon>
    </lineage>
</organism>
<dbReference type="EMBL" id="CP118157">
    <property type="protein sequence ID" value="WOF21937.1"/>
    <property type="molecule type" value="Genomic_DNA"/>
</dbReference>
<dbReference type="GO" id="GO:0005694">
    <property type="term" value="C:chromosome"/>
    <property type="evidence" value="ECO:0007669"/>
    <property type="project" value="TreeGrafter"/>
</dbReference>
<dbReference type="PANTHER" id="PTHR33375:SF1">
    <property type="entry name" value="CHROMOSOME-PARTITIONING PROTEIN PARB-RELATED"/>
    <property type="match status" value="1"/>
</dbReference>
<feature type="coiled-coil region" evidence="1">
    <location>
        <begin position="241"/>
        <end position="277"/>
    </location>
</feature>
<keyword evidence="5" id="KW-1185">Reference proteome</keyword>
<dbReference type="GO" id="GO:0007059">
    <property type="term" value="P:chromosome segregation"/>
    <property type="evidence" value="ECO:0007669"/>
    <property type="project" value="TreeGrafter"/>
</dbReference>
<feature type="region of interest" description="Disordered" evidence="2">
    <location>
        <begin position="130"/>
        <end position="151"/>
    </location>
</feature>
<proteinExistence type="predicted"/>
<dbReference type="InterPro" id="IPR050336">
    <property type="entry name" value="Chromosome_partition/occlusion"/>
</dbReference>
<dbReference type="Pfam" id="PF02195">
    <property type="entry name" value="ParB_N"/>
    <property type="match status" value="1"/>
</dbReference>
<dbReference type="RefSeq" id="WP_317138414.1">
    <property type="nucleotide sequence ID" value="NZ_CP118157.1"/>
</dbReference>
<dbReference type="InterPro" id="IPR003115">
    <property type="entry name" value="ParB_N"/>
</dbReference>
<protein>
    <submittedName>
        <fullName evidence="4">ParB N-terminal domain-containing protein</fullName>
    </submittedName>
</protein>
<gene>
    <name evidence="4" type="ORF">N8K70_11145</name>
</gene>
<dbReference type="AlphaFoldDB" id="A0AA97FI33"/>
<accession>A0AA97FI33</accession>
<dbReference type="SMART" id="SM00470">
    <property type="entry name" value="ParB"/>
    <property type="match status" value="1"/>
</dbReference>
<dbReference type="PANTHER" id="PTHR33375">
    <property type="entry name" value="CHROMOSOME-PARTITIONING PROTEIN PARB-RELATED"/>
    <property type="match status" value="1"/>
</dbReference>
<evidence type="ECO:0000259" key="3">
    <source>
        <dbReference type="SMART" id="SM00470"/>
    </source>
</evidence>
<evidence type="ECO:0000256" key="2">
    <source>
        <dbReference type="SAM" id="MobiDB-lite"/>
    </source>
</evidence>
<evidence type="ECO:0000313" key="5">
    <source>
        <dbReference type="Proteomes" id="UP001305498"/>
    </source>
</evidence>